<dbReference type="Proteomes" id="UP001153709">
    <property type="component" value="Chromosome 9"/>
</dbReference>
<proteinExistence type="predicted"/>
<sequence length="517" mass="58100">MSSGSDYNPVSDESSGSDYNLVSDEDNLYDSDELLECLQTYNQLKPSATPRRKSNSSLKTDEYQSSSHGNNNQTNDVDLLEVSKDNISQQTSDCLGIVPVLCNDSTNLNQYIEDIMNAKFVYMDRNTSLEKEVNSSADSEIMNVNSLFAETSDVYSNIIQTSPNTNNIDNAENKTEQKKLRKSEKLADSSNCHSTNITEALDSGNSPSTSEMQERSAITKATTYRIGENTSLEEKVQLLRNDINNAPSHVFGEHNLCKTIIYFKCEGQDTNIIPVMKECGIYEDVMSALQRVIDNASSLIMNMDNNLAEHYNSVVCKFIGVDYTSQFLKISLKPVVIYSDGCNYQNRNSVLSNAILHLSMNSGVTIIHKYLEVGHTYTEGDSVNSHIEATFEDLDVLLPSQFVALLEVARKKTQQVDPYRAQQVDFEFFKDFNASIIYPSIRPGKKPGDPTVTDLRILQYRPEGKIYYKLKYTDEFASLSVRPQKQDPAIFPQALQKASEYNFGQMEKSSITKAHDE</sequence>
<feature type="compositionally biased region" description="Polar residues" evidence="1">
    <location>
        <begin position="1"/>
        <end position="20"/>
    </location>
</feature>
<gene>
    <name evidence="2" type="ORF">DIABBA_LOCUS13214</name>
</gene>
<feature type="compositionally biased region" description="Polar residues" evidence="1">
    <location>
        <begin position="188"/>
        <end position="211"/>
    </location>
</feature>
<name>A0A9N9XID7_DIABA</name>
<dbReference type="OrthoDB" id="6779242at2759"/>
<feature type="region of interest" description="Disordered" evidence="1">
    <location>
        <begin position="182"/>
        <end position="211"/>
    </location>
</feature>
<accession>A0A9N9XID7</accession>
<protein>
    <submittedName>
        <fullName evidence="2">Uncharacterized protein</fullName>
    </submittedName>
</protein>
<dbReference type="EMBL" id="OU898284">
    <property type="protein sequence ID" value="CAG9840582.1"/>
    <property type="molecule type" value="Genomic_DNA"/>
</dbReference>
<feature type="region of interest" description="Disordered" evidence="1">
    <location>
        <begin position="1"/>
        <end position="25"/>
    </location>
</feature>
<feature type="compositionally biased region" description="Polar residues" evidence="1">
    <location>
        <begin position="55"/>
        <end position="75"/>
    </location>
</feature>
<evidence type="ECO:0000256" key="1">
    <source>
        <dbReference type="SAM" id="MobiDB-lite"/>
    </source>
</evidence>
<reference evidence="2" key="1">
    <citation type="submission" date="2022-01" db="EMBL/GenBank/DDBJ databases">
        <authorList>
            <person name="King R."/>
        </authorList>
    </citation>
    <scope>NUCLEOTIDE SEQUENCE</scope>
</reference>
<dbReference type="AlphaFoldDB" id="A0A9N9XID7"/>
<organism evidence="2 3">
    <name type="scientific">Diabrotica balteata</name>
    <name type="common">Banded cucumber beetle</name>
    <dbReference type="NCBI Taxonomy" id="107213"/>
    <lineage>
        <taxon>Eukaryota</taxon>
        <taxon>Metazoa</taxon>
        <taxon>Ecdysozoa</taxon>
        <taxon>Arthropoda</taxon>
        <taxon>Hexapoda</taxon>
        <taxon>Insecta</taxon>
        <taxon>Pterygota</taxon>
        <taxon>Neoptera</taxon>
        <taxon>Endopterygota</taxon>
        <taxon>Coleoptera</taxon>
        <taxon>Polyphaga</taxon>
        <taxon>Cucujiformia</taxon>
        <taxon>Chrysomeloidea</taxon>
        <taxon>Chrysomelidae</taxon>
        <taxon>Galerucinae</taxon>
        <taxon>Diabroticina</taxon>
        <taxon>Diabroticites</taxon>
        <taxon>Diabrotica</taxon>
    </lineage>
</organism>
<keyword evidence="3" id="KW-1185">Reference proteome</keyword>
<evidence type="ECO:0000313" key="3">
    <source>
        <dbReference type="Proteomes" id="UP001153709"/>
    </source>
</evidence>
<evidence type="ECO:0000313" key="2">
    <source>
        <dbReference type="EMBL" id="CAG9840582.1"/>
    </source>
</evidence>
<feature type="region of interest" description="Disordered" evidence="1">
    <location>
        <begin position="41"/>
        <end position="75"/>
    </location>
</feature>